<sequence>MSFQFHTNDIHSTLNLITTIITSLRRTITSASHSHFRSLVQELRALQRSLSEIDALAGDDAQILEIRALKKKVPELRTYLVAHIGSLGLRLSTALLNTAAKSRATSNEGLKQIEQSTMAGFEQLNADVLKIRDRLTTMRSEDTIPTLNNLLEMTTRVWQSNNLLMDAPTALKNRPPFPDLRYTWAQAPAILEDALGRYITMSSEYDWEVRYPAF</sequence>
<dbReference type="AlphaFoldDB" id="A0A2J6QAZ9"/>
<gene>
    <name evidence="1" type="ORF">NA56DRAFT_701697</name>
</gene>
<organism evidence="1 2">
    <name type="scientific">Hyaloscypha hepaticicola</name>
    <dbReference type="NCBI Taxonomy" id="2082293"/>
    <lineage>
        <taxon>Eukaryota</taxon>
        <taxon>Fungi</taxon>
        <taxon>Dikarya</taxon>
        <taxon>Ascomycota</taxon>
        <taxon>Pezizomycotina</taxon>
        <taxon>Leotiomycetes</taxon>
        <taxon>Helotiales</taxon>
        <taxon>Hyaloscyphaceae</taxon>
        <taxon>Hyaloscypha</taxon>
    </lineage>
</organism>
<evidence type="ECO:0000313" key="2">
    <source>
        <dbReference type="Proteomes" id="UP000235672"/>
    </source>
</evidence>
<proteinExistence type="predicted"/>
<keyword evidence="2" id="KW-1185">Reference proteome</keyword>
<protein>
    <recommendedName>
        <fullName evidence="3">Fungal N-terminal domain-containing protein</fullName>
    </recommendedName>
</protein>
<accession>A0A2J6QAZ9</accession>
<evidence type="ECO:0000313" key="1">
    <source>
        <dbReference type="EMBL" id="PMD23408.1"/>
    </source>
</evidence>
<reference evidence="1 2" key="1">
    <citation type="submission" date="2016-05" db="EMBL/GenBank/DDBJ databases">
        <title>A degradative enzymes factory behind the ericoid mycorrhizal symbiosis.</title>
        <authorList>
            <consortium name="DOE Joint Genome Institute"/>
            <person name="Martino E."/>
            <person name="Morin E."/>
            <person name="Grelet G."/>
            <person name="Kuo A."/>
            <person name="Kohler A."/>
            <person name="Daghino S."/>
            <person name="Barry K."/>
            <person name="Choi C."/>
            <person name="Cichocki N."/>
            <person name="Clum A."/>
            <person name="Copeland A."/>
            <person name="Hainaut M."/>
            <person name="Haridas S."/>
            <person name="Labutti K."/>
            <person name="Lindquist E."/>
            <person name="Lipzen A."/>
            <person name="Khouja H.-R."/>
            <person name="Murat C."/>
            <person name="Ohm R."/>
            <person name="Olson A."/>
            <person name="Spatafora J."/>
            <person name="Veneault-Fourrey C."/>
            <person name="Henrissat B."/>
            <person name="Grigoriev I."/>
            <person name="Martin F."/>
            <person name="Perotto S."/>
        </authorList>
    </citation>
    <scope>NUCLEOTIDE SEQUENCE [LARGE SCALE GENOMIC DNA]</scope>
    <source>
        <strain evidence="1 2">UAMH 7357</strain>
    </source>
</reference>
<dbReference type="Proteomes" id="UP000235672">
    <property type="component" value="Unassembled WGS sequence"/>
</dbReference>
<name>A0A2J6QAZ9_9HELO</name>
<evidence type="ECO:0008006" key="3">
    <source>
        <dbReference type="Google" id="ProtNLM"/>
    </source>
</evidence>
<dbReference type="OrthoDB" id="3045089at2759"/>
<dbReference type="STRING" id="1745343.A0A2J6QAZ9"/>
<dbReference type="EMBL" id="KZ613475">
    <property type="protein sequence ID" value="PMD23408.1"/>
    <property type="molecule type" value="Genomic_DNA"/>
</dbReference>